<dbReference type="PANTHER" id="PTHR43798:SF33">
    <property type="entry name" value="HYDROLASE, PUTATIVE (AFU_ORTHOLOGUE AFUA_2G14860)-RELATED"/>
    <property type="match status" value="1"/>
</dbReference>
<evidence type="ECO:0000313" key="10">
    <source>
        <dbReference type="Proteomes" id="UP001501147"/>
    </source>
</evidence>
<comment type="caution">
    <text evidence="9">The sequence shown here is derived from an EMBL/GenBank/DDBJ whole genome shotgun (WGS) entry which is preliminary data.</text>
</comment>
<evidence type="ECO:0000256" key="7">
    <source>
        <dbReference type="PIRNR" id="PIRNR005539"/>
    </source>
</evidence>
<dbReference type="InterPro" id="IPR002410">
    <property type="entry name" value="Peptidase_S33"/>
</dbReference>
<protein>
    <recommendedName>
        <fullName evidence="4">Proline iminopeptidase</fullName>
        <ecNumber evidence="3">3.4.11.5</ecNumber>
    </recommendedName>
    <alternativeName>
        <fullName evidence="6">Prolyl aminopeptidase</fullName>
    </alternativeName>
</protein>
<gene>
    <name evidence="9" type="ORF">GCM10023329_17060</name>
</gene>
<evidence type="ECO:0000256" key="1">
    <source>
        <dbReference type="ARBA" id="ARBA00001585"/>
    </source>
</evidence>
<feature type="domain" description="AB hydrolase-1" evidence="8">
    <location>
        <begin position="30"/>
        <end position="277"/>
    </location>
</feature>
<keyword evidence="10" id="KW-1185">Reference proteome</keyword>
<dbReference type="InterPro" id="IPR005945">
    <property type="entry name" value="Pro_imino_pep"/>
</dbReference>
<evidence type="ECO:0000259" key="8">
    <source>
        <dbReference type="Pfam" id="PF00561"/>
    </source>
</evidence>
<evidence type="ECO:0000256" key="3">
    <source>
        <dbReference type="ARBA" id="ARBA00012568"/>
    </source>
</evidence>
<dbReference type="NCBIfam" id="TIGR01250">
    <property type="entry name" value="pro_imino_pep_2"/>
    <property type="match status" value="1"/>
</dbReference>
<name>A0ABP9A0M3_9ACTN</name>
<dbReference type="Pfam" id="PF00561">
    <property type="entry name" value="Abhydrolase_1"/>
    <property type="match status" value="1"/>
</dbReference>
<dbReference type="SUPFAM" id="SSF53474">
    <property type="entry name" value="alpha/beta-Hydrolases"/>
    <property type="match status" value="1"/>
</dbReference>
<dbReference type="PIRSF" id="PIRSF005539">
    <property type="entry name" value="Pept_S33_TRI_F1"/>
    <property type="match status" value="1"/>
</dbReference>
<dbReference type="InterPro" id="IPR000073">
    <property type="entry name" value="AB_hydrolase_1"/>
</dbReference>
<dbReference type="PRINTS" id="PR00793">
    <property type="entry name" value="PROAMNOPTASE"/>
</dbReference>
<dbReference type="InterPro" id="IPR029058">
    <property type="entry name" value="AB_hydrolase_fold"/>
</dbReference>
<evidence type="ECO:0000256" key="6">
    <source>
        <dbReference type="ARBA" id="ARBA00029605"/>
    </source>
</evidence>
<organism evidence="9 10">
    <name type="scientific">Streptomyces sanyensis</name>
    <dbReference type="NCBI Taxonomy" id="568869"/>
    <lineage>
        <taxon>Bacteria</taxon>
        <taxon>Bacillati</taxon>
        <taxon>Actinomycetota</taxon>
        <taxon>Actinomycetes</taxon>
        <taxon>Kitasatosporales</taxon>
        <taxon>Streptomycetaceae</taxon>
        <taxon>Streptomyces</taxon>
    </lineage>
</organism>
<comment type="similarity">
    <text evidence="2 7">Belongs to the peptidase S33 family.</text>
</comment>
<evidence type="ECO:0000313" key="9">
    <source>
        <dbReference type="EMBL" id="GAA4770589.1"/>
    </source>
</evidence>
<proteinExistence type="inferred from homology"/>
<keyword evidence="5 7" id="KW-0378">Hydrolase</keyword>
<sequence length="302" mass="33556">MAVTEGTVRFRGHRTWYRCVGLPGSGGRIPLLVINGGPGCPHDYLQDLAGLADEHGRPVVFYDQLGCGRSDHPDDPALRVMETFVDEVAAVREALGLDRAHVLGHSWGSQVALEYALGQPPGLTGLVLAGPLASAPDYQAEARRLKESLPSEVQDVIDRHEADGTTGDPEYQEATLEFYRRWLCRLEPWPEHVVRSFTQWNEVLYEAMWGAEWNITGNLKDWDVTSRLGELDLPVLVTSGRHDATTPAMVGRIAERIRGAEWVVFEESAHLPSVEEPDRYRQVLEAFLARADAAEGAGRRRI</sequence>
<accession>A0ABP9A0M3</accession>
<dbReference type="InterPro" id="IPR050266">
    <property type="entry name" value="AB_hydrolase_sf"/>
</dbReference>
<dbReference type="PANTHER" id="PTHR43798">
    <property type="entry name" value="MONOACYLGLYCEROL LIPASE"/>
    <property type="match status" value="1"/>
</dbReference>
<dbReference type="EC" id="3.4.11.5" evidence="3"/>
<comment type="catalytic activity">
    <reaction evidence="1">
        <text>Release of N-terminal proline from a peptide.</text>
        <dbReference type="EC" id="3.4.11.5"/>
    </reaction>
</comment>
<evidence type="ECO:0000256" key="4">
    <source>
        <dbReference type="ARBA" id="ARBA00021843"/>
    </source>
</evidence>
<dbReference type="Gene3D" id="3.40.50.1820">
    <property type="entry name" value="alpha/beta hydrolase"/>
    <property type="match status" value="1"/>
</dbReference>
<evidence type="ECO:0000256" key="5">
    <source>
        <dbReference type="ARBA" id="ARBA00022801"/>
    </source>
</evidence>
<reference evidence="10" key="1">
    <citation type="journal article" date="2019" name="Int. J. Syst. Evol. Microbiol.">
        <title>The Global Catalogue of Microorganisms (GCM) 10K type strain sequencing project: providing services to taxonomists for standard genome sequencing and annotation.</title>
        <authorList>
            <consortium name="The Broad Institute Genomics Platform"/>
            <consortium name="The Broad Institute Genome Sequencing Center for Infectious Disease"/>
            <person name="Wu L."/>
            <person name="Ma J."/>
        </authorList>
    </citation>
    <scope>NUCLEOTIDE SEQUENCE [LARGE SCALE GENOMIC DNA]</scope>
    <source>
        <strain evidence="10">JCM 18324</strain>
    </source>
</reference>
<dbReference type="Proteomes" id="UP001501147">
    <property type="component" value="Unassembled WGS sequence"/>
</dbReference>
<evidence type="ECO:0000256" key="2">
    <source>
        <dbReference type="ARBA" id="ARBA00010088"/>
    </source>
</evidence>
<dbReference type="GO" id="GO:0016787">
    <property type="term" value="F:hydrolase activity"/>
    <property type="evidence" value="ECO:0007669"/>
    <property type="project" value="UniProtKB-KW"/>
</dbReference>
<dbReference type="EMBL" id="BAABJV010000003">
    <property type="protein sequence ID" value="GAA4770589.1"/>
    <property type="molecule type" value="Genomic_DNA"/>
</dbReference>